<dbReference type="Proteomes" id="UP000886520">
    <property type="component" value="Chromosome 25"/>
</dbReference>
<feature type="coiled-coil region" evidence="1">
    <location>
        <begin position="1664"/>
        <end position="1722"/>
    </location>
</feature>
<reference evidence="4" key="1">
    <citation type="submission" date="2021-01" db="EMBL/GenBank/DDBJ databases">
        <title>Adiantum capillus-veneris genome.</title>
        <authorList>
            <person name="Fang Y."/>
            <person name="Liao Q."/>
        </authorList>
    </citation>
    <scope>NUCLEOTIDE SEQUENCE</scope>
    <source>
        <strain evidence="4">H3</strain>
        <tissue evidence="4">Leaf</tissue>
    </source>
</reference>
<dbReference type="PANTHER" id="PTHR47270">
    <property type="entry name" value="PROTEIN MLP1-LIKE"/>
    <property type="match status" value="1"/>
</dbReference>
<proteinExistence type="predicted"/>
<feature type="coiled-coil region" evidence="1">
    <location>
        <begin position="1136"/>
        <end position="1177"/>
    </location>
</feature>
<feature type="compositionally biased region" description="Low complexity" evidence="2">
    <location>
        <begin position="213"/>
        <end position="227"/>
    </location>
</feature>
<evidence type="ECO:0000256" key="1">
    <source>
        <dbReference type="SAM" id="Coils"/>
    </source>
</evidence>
<dbReference type="EMBL" id="JABFUD020000025">
    <property type="protein sequence ID" value="KAI5059319.1"/>
    <property type="molecule type" value="Genomic_DNA"/>
</dbReference>
<keyword evidence="5" id="KW-1185">Reference proteome</keyword>
<feature type="coiled-coil region" evidence="1">
    <location>
        <begin position="1543"/>
        <end position="1623"/>
    </location>
</feature>
<sequence length="1834" mass="209053">MLLIMERGNSASGSVIMPAPSTENFDFRLRFQASRVSNTACHYPEARMGQWPEPIIVRITQDSTSRGYAEKLYRLVVQMGSLRTGILGEATIDLTKYINSESPDTISLPLKKCTGGTVLHVKIQCITSKNSAREPPRQRNILSDEDDANSVSESDQDSYSSGEMAEGSVRSSATQSKSNRSYFPKSQRQLKAKRGITVPNTALTDGPVSMPTSRQDSFDYSSSSSVSNRGMQRDAIEEDYQTLSTFLPHKTSSIASQDLRHSPESFRSSFNDGTSSIKGWQDAYSWQADSINPMLLPSQSSQKSSRVSSTLSFKLDAAEVTIRELKEEVLTWETHAHKLDVEAETLRQQLASELKSGVELRLKLSSLESENDTLKAELAQLRTPEVAPSKWEDVNNYSNSELDKTKKMIQALEEEITYEREVHASLYLQLQKTQDSNNDLVSLVTELEAGLELRDKEISALVDLKKELENEFGKLQCSNVNVAREAIDPKERTDSEINNDLSEILEDLRKEMQDENVDRRVNHNELTDANVELLQKLHKANRQLDANVKLIALLEASVEKFSRSEPVVKSRNTWNDKQDFVDDLRMQVEKQKKQDYIDDLRMQVKKLGHRNNLLECQLIEAKNEIASLAVEFQALEDQKGHSQERVNELESQVPLLLEEIGLHKACAADWESSKLQLEMEITEMQEKLCEAQDEDRAANKRLNELVQESTALRTALDTQLVEQNILQSRVLQLETEKEELQAQVAHLEHENEIESQVPVLFEEIKLLTASAADLQSSKLHLEMEIAEMEEKLREAQVESRAANKKLNDLVQEMGALSTKLDAQLVAQSTLQSRALQHETEKEELQAQVAHLQHKNELESQGPALLEEIKVLKASNADLQSSKLQLEKEIAEMQEKIREAHDGERAANNRLNELVREMAVLSTMLDTQLVEWSTLQSRALKLETEKEELQAQAAHLEQENELESQVPFLLEEIKLLKASAADLQSSNLQLEMEIAEMQEKLREAHDENRAANQRLNELVQEMGALSTALDTQLVAKSTLQSRNLQLETEKEELQARIAHQHEVGSRVPALLEEMKLLKASTANLQSSKLQLEMGIAKMQEKLCKAHDHNRDANERLNESVQQMAALSTTLDAQLVTQSTLQSRAMQLEAKKEELQAQVAHLEEENTQLFERISNVEAELSYVLEERELLKADMETIHKKGLQELEEDHQIKLGAYEERSEQTDLQQTLFQEDKGCIFVQCVSDEFCLNEEISSDNELLSDIQQPLQEAKHESSLLKEKCFFLEAEGSEQRVEGDVQVQTNQTRTSRIEPYRSINEHTYKAEEVKSQLQNGSDVAIPLSQGSFQGLTERTVSTFDGWEDKFGEALSVATKLHTGQVELQHCIKSLRQNLIDAEDQMFVFLNERKEDETEGQEGWKNFAQKTSQKLHADEALSLQSSIPQSNEQAFSHWSPELVELKLQIGNMRNAVDQMFYIISILNQSLQAALGDLQQEKSNAVERLAQVTMELDNVKQEKSLLMEKLSNFSSLTEAQIQDRDQGDQLLYQKHVSHIQQMLAKQEEDNLDLEKRAVFLEEKLQEKEDSLFRAEEQLRELKTSSSVRSSIVSKEVMELRQQLKLLEEQARDKLTIAKIDFMHRETELCGRIEHLELSNEQLVAGLNITHPTDHMNDDQLKKELLRLQTQNASLARKEQELQSSLQMQEFLQEEVLRLQEANEVLEARLAKCMELAADPLLLEKFITLEIELAEAMDVNNLYRLQLKGLLDKPKNIDMDALKELLPNEMERLRSKLEFYKARMEELDEERKDMNERYSHLSLKLAETEIDRGELLITIKNLRNGKTI</sequence>
<feature type="coiled-coil region" evidence="1">
    <location>
        <begin position="597"/>
        <end position="687"/>
    </location>
</feature>
<feature type="coiled-coil region" evidence="1">
    <location>
        <begin position="315"/>
        <end position="415"/>
    </location>
</feature>
<keyword evidence="1" id="KW-0175">Coiled coil</keyword>
<feature type="region of interest" description="Disordered" evidence="2">
    <location>
        <begin position="130"/>
        <end position="230"/>
    </location>
</feature>
<evidence type="ECO:0000313" key="5">
    <source>
        <dbReference type="Proteomes" id="UP000886520"/>
    </source>
</evidence>
<dbReference type="InterPro" id="IPR019448">
    <property type="entry name" value="NT-C2"/>
</dbReference>
<accession>A0A9D4Z350</accession>
<feature type="domain" description="C2 NT-type" evidence="3">
    <location>
        <begin position="1"/>
        <end position="127"/>
    </location>
</feature>
<feature type="coiled-coil region" evidence="1">
    <location>
        <begin position="1776"/>
        <end position="1810"/>
    </location>
</feature>
<feature type="coiled-coil region" evidence="1">
    <location>
        <begin position="931"/>
        <end position="1062"/>
    </location>
</feature>
<comment type="caution">
    <text evidence="4">The sequence shown here is derived from an EMBL/GenBank/DDBJ whole genome shotgun (WGS) entry which is preliminary data.</text>
</comment>
<gene>
    <name evidence="4" type="ORF">GOP47_0025638</name>
</gene>
<dbReference type="OrthoDB" id="658575at2759"/>
<feature type="compositionally biased region" description="Polar residues" evidence="2">
    <location>
        <begin position="169"/>
        <end position="187"/>
    </location>
</feature>
<dbReference type="SUPFAM" id="SSF57997">
    <property type="entry name" value="Tropomyosin"/>
    <property type="match status" value="1"/>
</dbReference>
<evidence type="ECO:0000256" key="2">
    <source>
        <dbReference type="SAM" id="MobiDB-lite"/>
    </source>
</evidence>
<feature type="coiled-coil region" evidence="1">
    <location>
        <begin position="1475"/>
        <end position="1516"/>
    </location>
</feature>
<feature type="coiled-coil region" evidence="1">
    <location>
        <begin position="498"/>
        <end position="543"/>
    </location>
</feature>
<protein>
    <recommendedName>
        <fullName evidence="3">C2 NT-type domain-containing protein</fullName>
    </recommendedName>
</protein>
<dbReference type="Pfam" id="PF10358">
    <property type="entry name" value="NT-C2"/>
    <property type="match status" value="1"/>
</dbReference>
<feature type="coiled-coil region" evidence="1">
    <location>
        <begin position="723"/>
        <end position="902"/>
    </location>
</feature>
<name>A0A9D4Z350_ADICA</name>
<feature type="compositionally biased region" description="Low complexity" evidence="2">
    <location>
        <begin position="150"/>
        <end position="161"/>
    </location>
</feature>
<organism evidence="4 5">
    <name type="scientific">Adiantum capillus-veneris</name>
    <name type="common">Maidenhair fern</name>
    <dbReference type="NCBI Taxonomy" id="13818"/>
    <lineage>
        <taxon>Eukaryota</taxon>
        <taxon>Viridiplantae</taxon>
        <taxon>Streptophyta</taxon>
        <taxon>Embryophyta</taxon>
        <taxon>Tracheophyta</taxon>
        <taxon>Polypodiopsida</taxon>
        <taxon>Polypodiidae</taxon>
        <taxon>Polypodiales</taxon>
        <taxon>Pteridineae</taxon>
        <taxon>Pteridaceae</taxon>
        <taxon>Vittarioideae</taxon>
        <taxon>Adiantum</taxon>
    </lineage>
</organism>
<dbReference type="PANTHER" id="PTHR47270:SF3">
    <property type="entry name" value="HYPOTETICAL PROTEIN"/>
    <property type="match status" value="1"/>
</dbReference>
<evidence type="ECO:0000313" key="4">
    <source>
        <dbReference type="EMBL" id="KAI5059319.1"/>
    </source>
</evidence>
<dbReference type="PROSITE" id="PS51840">
    <property type="entry name" value="C2_NT"/>
    <property type="match status" value="1"/>
</dbReference>
<evidence type="ECO:0000259" key="3">
    <source>
        <dbReference type="PROSITE" id="PS51840"/>
    </source>
</evidence>